<comment type="subcellular location">
    <subcellularLocation>
        <location evidence="1">Cell membrane</location>
        <topology evidence="1">Multi-pass membrane protein</topology>
    </subcellularLocation>
</comment>
<evidence type="ECO:0000256" key="5">
    <source>
        <dbReference type="ARBA" id="ARBA00023136"/>
    </source>
</evidence>
<dbReference type="SUPFAM" id="SSF103473">
    <property type="entry name" value="MFS general substrate transporter"/>
    <property type="match status" value="1"/>
</dbReference>
<evidence type="ECO:0000259" key="7">
    <source>
        <dbReference type="PROSITE" id="PS50850"/>
    </source>
</evidence>
<keyword evidence="9" id="KW-1185">Reference proteome</keyword>
<gene>
    <name evidence="8" type="ORF">ACFQE6_29395</name>
</gene>
<evidence type="ECO:0000313" key="8">
    <source>
        <dbReference type="EMBL" id="MFC6768980.1"/>
    </source>
</evidence>
<organism evidence="8 9">
    <name type="scientific">Natrinema soli</name>
    <dbReference type="NCBI Taxonomy" id="1930624"/>
    <lineage>
        <taxon>Archaea</taxon>
        <taxon>Methanobacteriati</taxon>
        <taxon>Methanobacteriota</taxon>
        <taxon>Stenosarchaea group</taxon>
        <taxon>Halobacteria</taxon>
        <taxon>Halobacteriales</taxon>
        <taxon>Natrialbaceae</taxon>
        <taxon>Natrinema</taxon>
    </lineage>
</organism>
<sequence length="153" mass="15896">MNWRYAHRSLLLCTLAFMVTMVARLAISPLVPAITDEFAVSNAAVGLALSIMWATYVLVQFPSGVLGDRFGERKVILTEIGLTGLSSLCIAVAPSYGVSVLFVGVLGIGAGLHYTPATTFLAKQYDDIGRTIGVHVAGSSTAGLVAPVAAAAI</sequence>
<feature type="non-terminal residue" evidence="8">
    <location>
        <position position="153"/>
    </location>
</feature>
<dbReference type="PROSITE" id="PS50850">
    <property type="entry name" value="MFS"/>
    <property type="match status" value="1"/>
</dbReference>
<accession>A0ABD5SX26</accession>
<feature type="domain" description="Major facilitator superfamily (MFS) profile" evidence="7">
    <location>
        <begin position="9"/>
        <end position="153"/>
    </location>
</feature>
<dbReference type="PANTHER" id="PTHR43124">
    <property type="entry name" value="PURINE EFFLUX PUMP PBUE"/>
    <property type="match status" value="1"/>
</dbReference>
<evidence type="ECO:0000256" key="2">
    <source>
        <dbReference type="ARBA" id="ARBA00022475"/>
    </source>
</evidence>
<keyword evidence="5 6" id="KW-0472">Membrane</keyword>
<dbReference type="RefSeq" id="WP_273741702.1">
    <property type="nucleotide sequence ID" value="NZ_JAQIVI010000651.1"/>
</dbReference>
<dbReference type="Pfam" id="PF07690">
    <property type="entry name" value="MFS_1"/>
    <property type="match status" value="1"/>
</dbReference>
<evidence type="ECO:0000256" key="1">
    <source>
        <dbReference type="ARBA" id="ARBA00004651"/>
    </source>
</evidence>
<evidence type="ECO:0000256" key="3">
    <source>
        <dbReference type="ARBA" id="ARBA00022692"/>
    </source>
</evidence>
<protein>
    <submittedName>
        <fullName evidence="8">MFS transporter</fullName>
    </submittedName>
</protein>
<dbReference type="AlphaFoldDB" id="A0ABD5SX26"/>
<dbReference type="EMBL" id="JBHSWV010000651">
    <property type="protein sequence ID" value="MFC6768980.1"/>
    <property type="molecule type" value="Genomic_DNA"/>
</dbReference>
<dbReference type="InterPro" id="IPR036259">
    <property type="entry name" value="MFS_trans_sf"/>
</dbReference>
<reference evidence="8 9" key="1">
    <citation type="journal article" date="2019" name="Int. J. Syst. Evol. Microbiol.">
        <title>The Global Catalogue of Microorganisms (GCM) 10K type strain sequencing project: providing services to taxonomists for standard genome sequencing and annotation.</title>
        <authorList>
            <consortium name="The Broad Institute Genomics Platform"/>
            <consortium name="The Broad Institute Genome Sequencing Center for Infectious Disease"/>
            <person name="Wu L."/>
            <person name="Ma J."/>
        </authorList>
    </citation>
    <scope>NUCLEOTIDE SEQUENCE [LARGE SCALE GENOMIC DNA]</scope>
    <source>
        <strain evidence="8 9">LMG 29247</strain>
    </source>
</reference>
<feature type="transmembrane region" description="Helical" evidence="6">
    <location>
        <begin position="43"/>
        <end position="63"/>
    </location>
</feature>
<dbReference type="GO" id="GO:0005886">
    <property type="term" value="C:plasma membrane"/>
    <property type="evidence" value="ECO:0007669"/>
    <property type="project" value="UniProtKB-SubCell"/>
</dbReference>
<dbReference type="PANTHER" id="PTHR43124:SF3">
    <property type="entry name" value="CHLORAMPHENICOL EFFLUX PUMP RV0191"/>
    <property type="match status" value="1"/>
</dbReference>
<evidence type="ECO:0000313" key="9">
    <source>
        <dbReference type="Proteomes" id="UP001596383"/>
    </source>
</evidence>
<dbReference type="InterPro" id="IPR011701">
    <property type="entry name" value="MFS"/>
</dbReference>
<proteinExistence type="predicted"/>
<keyword evidence="3 6" id="KW-0812">Transmembrane</keyword>
<keyword evidence="4 6" id="KW-1133">Transmembrane helix</keyword>
<name>A0ABD5SX26_9EURY</name>
<keyword evidence="2" id="KW-1003">Cell membrane</keyword>
<dbReference type="InterPro" id="IPR050189">
    <property type="entry name" value="MFS_Efflux_Transporters"/>
</dbReference>
<dbReference type="Gene3D" id="1.20.1250.20">
    <property type="entry name" value="MFS general substrate transporter like domains"/>
    <property type="match status" value="1"/>
</dbReference>
<dbReference type="InterPro" id="IPR020846">
    <property type="entry name" value="MFS_dom"/>
</dbReference>
<evidence type="ECO:0000256" key="4">
    <source>
        <dbReference type="ARBA" id="ARBA00022989"/>
    </source>
</evidence>
<dbReference type="Proteomes" id="UP001596383">
    <property type="component" value="Unassembled WGS sequence"/>
</dbReference>
<comment type="caution">
    <text evidence="8">The sequence shown here is derived from an EMBL/GenBank/DDBJ whole genome shotgun (WGS) entry which is preliminary data.</text>
</comment>
<evidence type="ECO:0000256" key="6">
    <source>
        <dbReference type="SAM" id="Phobius"/>
    </source>
</evidence>